<comment type="caution">
    <text evidence="2">The sequence shown here is derived from an EMBL/GenBank/DDBJ whole genome shotgun (WGS) entry which is preliminary data.</text>
</comment>
<name>A0A7Y9FL31_9SPHN</name>
<dbReference type="SUPFAM" id="SSF141371">
    <property type="entry name" value="PilZ domain-like"/>
    <property type="match status" value="1"/>
</dbReference>
<dbReference type="EMBL" id="JACCBY010000001">
    <property type="protein sequence ID" value="NYD88897.1"/>
    <property type="molecule type" value="Genomic_DNA"/>
</dbReference>
<evidence type="ECO:0000313" key="3">
    <source>
        <dbReference type="Proteomes" id="UP000517753"/>
    </source>
</evidence>
<dbReference type="Proteomes" id="UP000517753">
    <property type="component" value="Unassembled WGS sequence"/>
</dbReference>
<accession>A0A7Y9FL31</accession>
<proteinExistence type="predicted"/>
<keyword evidence="3" id="KW-1185">Reference proteome</keyword>
<dbReference type="GO" id="GO:0035438">
    <property type="term" value="F:cyclic-di-GMP binding"/>
    <property type="evidence" value="ECO:0007669"/>
    <property type="project" value="InterPro"/>
</dbReference>
<gene>
    <name evidence="2" type="ORF">HD841_000666</name>
</gene>
<protein>
    <recommendedName>
        <fullName evidence="1">PilZ domain-containing protein</fullName>
    </recommendedName>
</protein>
<evidence type="ECO:0000259" key="1">
    <source>
        <dbReference type="Pfam" id="PF07238"/>
    </source>
</evidence>
<dbReference type="AlphaFoldDB" id="A0A7Y9FL31"/>
<feature type="domain" description="PilZ" evidence="1">
    <location>
        <begin position="10"/>
        <end position="102"/>
    </location>
</feature>
<dbReference type="RefSeq" id="WP_179507436.1">
    <property type="nucleotide sequence ID" value="NZ_JACCBY010000001.1"/>
</dbReference>
<dbReference type="Pfam" id="PF07238">
    <property type="entry name" value="PilZ"/>
    <property type="match status" value="1"/>
</dbReference>
<reference evidence="2 3" key="1">
    <citation type="submission" date="2020-08" db="EMBL/GenBank/DDBJ databases">
        <title>The Agave Microbiome: Exploring the role of microbial communities in plant adaptations to desert environments.</title>
        <authorList>
            <person name="Partida-Martinez L.P."/>
        </authorList>
    </citation>
    <scope>NUCLEOTIDE SEQUENCE [LARGE SCALE GENOMIC DNA]</scope>
    <source>
        <strain evidence="2 3">AS2.3</strain>
    </source>
</reference>
<dbReference type="InterPro" id="IPR009875">
    <property type="entry name" value="PilZ_domain"/>
</dbReference>
<evidence type="ECO:0000313" key="2">
    <source>
        <dbReference type="EMBL" id="NYD88897.1"/>
    </source>
</evidence>
<organism evidence="2 3">
    <name type="scientific">Sphingomonas melonis</name>
    <dbReference type="NCBI Taxonomy" id="152682"/>
    <lineage>
        <taxon>Bacteria</taxon>
        <taxon>Pseudomonadati</taxon>
        <taxon>Pseudomonadota</taxon>
        <taxon>Alphaproteobacteria</taxon>
        <taxon>Sphingomonadales</taxon>
        <taxon>Sphingomonadaceae</taxon>
        <taxon>Sphingomonas</taxon>
    </lineage>
</organism>
<sequence>MKLVVGLQTERRAARRSELALDGMVSNDAAQSASVLVEELSTTGFLMLAAVRLNVGDVIRVNLPGIGEHEADIVRQDGVRFGCSFVVPLTADERGAVIKHFFEASDERQHRMLSGWRPGNEAFAA</sequence>